<keyword evidence="4 12" id="KW-0812">Transmembrane</keyword>
<dbReference type="GO" id="GO:0016717">
    <property type="term" value="F:oxidoreductase activity, acting on paired donors, with oxidation of a pair of donors resulting in the reduction of molecular oxygen to two molecules of water"/>
    <property type="evidence" value="ECO:0007669"/>
    <property type="project" value="InterPro"/>
</dbReference>
<keyword evidence="3" id="KW-0444">Lipid biosynthesis</keyword>
<name>A0A081NJI0_9GAMM</name>
<evidence type="ECO:0000256" key="4">
    <source>
        <dbReference type="ARBA" id="ARBA00022692"/>
    </source>
</evidence>
<dbReference type="OrthoDB" id="19906at2"/>
<dbReference type="STRING" id="1137799.GZ78_00195"/>
<feature type="transmembrane region" description="Helical" evidence="12">
    <location>
        <begin position="7"/>
        <end position="27"/>
    </location>
</feature>
<dbReference type="eggNOG" id="COG1398">
    <property type="taxonomic scope" value="Bacteria"/>
</dbReference>
<keyword evidence="6 12" id="KW-1133">Transmembrane helix</keyword>
<dbReference type="InterPro" id="IPR015876">
    <property type="entry name" value="Acyl-CoA_DS"/>
</dbReference>
<evidence type="ECO:0000256" key="11">
    <source>
        <dbReference type="ARBA" id="ARBA00023160"/>
    </source>
</evidence>
<comment type="similarity">
    <text evidence="2">Belongs to the fatty acid desaturase type 2 family.</text>
</comment>
<dbReference type="EMBL" id="JOKH01000001">
    <property type="protein sequence ID" value="KEQ18603.1"/>
    <property type="molecule type" value="Genomic_DNA"/>
</dbReference>
<evidence type="ECO:0000256" key="7">
    <source>
        <dbReference type="ARBA" id="ARBA00023002"/>
    </source>
</evidence>
<feature type="domain" description="Fatty acid desaturase" evidence="13">
    <location>
        <begin position="39"/>
        <end position="257"/>
    </location>
</feature>
<keyword evidence="7" id="KW-0560">Oxidoreductase</keyword>
<comment type="subcellular location">
    <subcellularLocation>
        <location evidence="1">Membrane</location>
        <topology evidence="1">Multi-pass membrane protein</topology>
    </subcellularLocation>
</comment>
<dbReference type="PANTHER" id="PTHR11351">
    <property type="entry name" value="ACYL-COA DESATURASE"/>
    <property type="match status" value="1"/>
</dbReference>
<evidence type="ECO:0000256" key="9">
    <source>
        <dbReference type="ARBA" id="ARBA00023098"/>
    </source>
</evidence>
<evidence type="ECO:0000256" key="10">
    <source>
        <dbReference type="ARBA" id="ARBA00023136"/>
    </source>
</evidence>
<reference evidence="14 15" key="1">
    <citation type="submission" date="2014-06" db="EMBL/GenBank/DDBJ databases">
        <title>Whole Genome Sequences of Three Symbiotic Endozoicomonas Bacteria.</title>
        <authorList>
            <person name="Neave M.J."/>
            <person name="Apprill A."/>
            <person name="Voolstra C.R."/>
        </authorList>
    </citation>
    <scope>NUCLEOTIDE SEQUENCE [LARGE SCALE GENOMIC DNA]</scope>
    <source>
        <strain evidence="14 15">DSM 25634</strain>
    </source>
</reference>
<evidence type="ECO:0000256" key="8">
    <source>
        <dbReference type="ARBA" id="ARBA00023004"/>
    </source>
</evidence>
<dbReference type="Proteomes" id="UP000028073">
    <property type="component" value="Unassembled WGS sequence"/>
</dbReference>
<keyword evidence="11" id="KW-0275">Fatty acid biosynthesis</keyword>
<organism evidence="14 15">
    <name type="scientific">Endozoicomonas numazuensis</name>
    <dbReference type="NCBI Taxonomy" id="1137799"/>
    <lineage>
        <taxon>Bacteria</taxon>
        <taxon>Pseudomonadati</taxon>
        <taxon>Pseudomonadota</taxon>
        <taxon>Gammaproteobacteria</taxon>
        <taxon>Oceanospirillales</taxon>
        <taxon>Endozoicomonadaceae</taxon>
        <taxon>Endozoicomonas</taxon>
    </lineage>
</organism>
<sequence length="368" mass="43790">MEKPRRIWVTTLLFSITFVAMVTLVPWYGFTHGFELREWIVAGLILMFNGTAITAGYHRLWSHKAYQAHWSLRLWFALWGAMATQNSIMNWTSGHRRHHAFVDDYDKDPYSARRGFWFSHIGWMLRDYDPKAGDFSNIKDLQRDPIVVWQQKYYVPLVLLMNVGVPALIGFLMGDVVAMLLLGGVLRLVLSHHFTFFINSLAHIWGKRPYTDKNTARDNGFLALVTWGEGYHNYHHIFQYDYRNGIRWWQFDPTKWLIYGCSKVGLTDSLKRVSDYRIEKARIDMQYKYASQKLTCQIALQKLEEQYELVSNTWHDWNKLRQQWVEHKAEELKHNWESSELHKQYEEMKSSMQEQQKRWQLARAGLLT</sequence>
<evidence type="ECO:0000313" key="15">
    <source>
        <dbReference type="Proteomes" id="UP000028073"/>
    </source>
</evidence>
<evidence type="ECO:0000256" key="12">
    <source>
        <dbReference type="SAM" id="Phobius"/>
    </source>
</evidence>
<dbReference type="PANTHER" id="PTHR11351:SF31">
    <property type="entry name" value="DESATURASE 1, ISOFORM A-RELATED"/>
    <property type="match status" value="1"/>
</dbReference>
<evidence type="ECO:0000256" key="5">
    <source>
        <dbReference type="ARBA" id="ARBA00022832"/>
    </source>
</evidence>
<evidence type="ECO:0000256" key="6">
    <source>
        <dbReference type="ARBA" id="ARBA00022989"/>
    </source>
</evidence>
<evidence type="ECO:0000256" key="2">
    <source>
        <dbReference type="ARBA" id="ARBA00008749"/>
    </source>
</evidence>
<dbReference type="Pfam" id="PF00487">
    <property type="entry name" value="FA_desaturase"/>
    <property type="match status" value="1"/>
</dbReference>
<evidence type="ECO:0000256" key="3">
    <source>
        <dbReference type="ARBA" id="ARBA00022516"/>
    </source>
</evidence>
<keyword evidence="10 12" id="KW-0472">Membrane</keyword>
<evidence type="ECO:0000313" key="14">
    <source>
        <dbReference type="EMBL" id="KEQ18603.1"/>
    </source>
</evidence>
<feature type="transmembrane region" description="Helical" evidence="12">
    <location>
        <begin position="153"/>
        <end position="173"/>
    </location>
</feature>
<keyword evidence="15" id="KW-1185">Reference proteome</keyword>
<keyword evidence="8" id="KW-0408">Iron</keyword>
<feature type="transmembrane region" description="Helical" evidence="12">
    <location>
        <begin position="39"/>
        <end position="57"/>
    </location>
</feature>
<dbReference type="GO" id="GO:0006633">
    <property type="term" value="P:fatty acid biosynthetic process"/>
    <property type="evidence" value="ECO:0007669"/>
    <property type="project" value="UniProtKB-KW"/>
</dbReference>
<evidence type="ECO:0000259" key="13">
    <source>
        <dbReference type="Pfam" id="PF00487"/>
    </source>
</evidence>
<comment type="caution">
    <text evidence="14">The sequence shown here is derived from an EMBL/GenBank/DDBJ whole genome shotgun (WGS) entry which is preliminary data.</text>
</comment>
<dbReference type="RefSeq" id="WP_034831804.1">
    <property type="nucleotide sequence ID" value="NZ_JOKH01000001.1"/>
</dbReference>
<dbReference type="InterPro" id="IPR005804">
    <property type="entry name" value="FA_desaturase_dom"/>
</dbReference>
<dbReference type="AlphaFoldDB" id="A0A081NJI0"/>
<protein>
    <recommendedName>
        <fullName evidence="13">Fatty acid desaturase domain-containing protein</fullName>
    </recommendedName>
</protein>
<keyword evidence="5" id="KW-0276">Fatty acid metabolism</keyword>
<feature type="transmembrane region" description="Helical" evidence="12">
    <location>
        <begin position="179"/>
        <end position="198"/>
    </location>
</feature>
<accession>A0A081NJI0</accession>
<dbReference type="CDD" id="cd03505">
    <property type="entry name" value="Delta9-FADS-like"/>
    <property type="match status" value="1"/>
</dbReference>
<dbReference type="PRINTS" id="PR00075">
    <property type="entry name" value="FACDDSATRASE"/>
</dbReference>
<keyword evidence="9" id="KW-0443">Lipid metabolism</keyword>
<proteinExistence type="inferred from homology"/>
<dbReference type="GO" id="GO:0016020">
    <property type="term" value="C:membrane"/>
    <property type="evidence" value="ECO:0007669"/>
    <property type="project" value="UniProtKB-SubCell"/>
</dbReference>
<gene>
    <name evidence="14" type="ORF">GZ78_00195</name>
</gene>
<evidence type="ECO:0000256" key="1">
    <source>
        <dbReference type="ARBA" id="ARBA00004141"/>
    </source>
</evidence>